<dbReference type="Gene3D" id="3.30.420.10">
    <property type="entry name" value="Ribonuclease H-like superfamily/Ribonuclease H"/>
    <property type="match status" value="1"/>
</dbReference>
<dbReference type="SUPFAM" id="SSF53098">
    <property type="entry name" value="Ribonuclease H-like"/>
    <property type="match status" value="1"/>
</dbReference>
<reference evidence="2 3" key="3">
    <citation type="journal article" date="2017" name="G3 (Bethesda)">
        <title>Comparative analysis highlights variable genome content of wheat rusts and divergence of the mating loci.</title>
        <authorList>
            <person name="Cuomo C.A."/>
            <person name="Bakkeren G."/>
            <person name="Khalil H.B."/>
            <person name="Panwar V."/>
            <person name="Joly D."/>
            <person name="Linning R."/>
            <person name="Sakthikumar S."/>
            <person name="Song X."/>
            <person name="Adiconis X."/>
            <person name="Fan L."/>
            <person name="Goldberg J.M."/>
            <person name="Levin J.Z."/>
            <person name="Young S."/>
            <person name="Zeng Q."/>
            <person name="Anikster Y."/>
            <person name="Bruce M."/>
            <person name="Wang M."/>
            <person name="Yin C."/>
            <person name="McCallum B."/>
            <person name="Szabo L.J."/>
            <person name="Hulbert S."/>
            <person name="Chen X."/>
            <person name="Fellers J.P."/>
        </authorList>
    </citation>
    <scope>NUCLEOTIDE SEQUENCE</scope>
    <source>
        <strain evidence="2">isolate 1-1 / race 1 (BBBD)</strain>
        <strain evidence="3">Isolate 1-1 / race 1 (BBBD)</strain>
    </source>
</reference>
<dbReference type="AlphaFoldDB" id="A0A180GNH9"/>
<dbReference type="EnsemblFungi" id="PTTG_00607-t43_1">
    <property type="protein sequence ID" value="PTTG_00607-t43_1-p1"/>
    <property type="gene ID" value="PTTG_00607"/>
</dbReference>
<gene>
    <name evidence="1" type="ORF">PTTG_00607</name>
</gene>
<reference evidence="1" key="2">
    <citation type="submission" date="2016-05" db="EMBL/GenBank/DDBJ databases">
        <title>Comparative analysis highlights variable genome content of wheat rusts and divergence of the mating loci.</title>
        <authorList>
            <person name="Cuomo C.A."/>
            <person name="Bakkeren G."/>
            <person name="Szabo L."/>
            <person name="Khalil H."/>
            <person name="Joly D."/>
            <person name="Goldberg J."/>
            <person name="Young S."/>
            <person name="Zeng Q."/>
            <person name="Fellers J."/>
        </authorList>
    </citation>
    <scope>NUCLEOTIDE SEQUENCE [LARGE SCALE GENOMIC DNA]</scope>
    <source>
        <strain evidence="1">1-1 BBBD Race 1</strain>
    </source>
</reference>
<protein>
    <submittedName>
        <fullName evidence="1 2">Uncharacterized protein</fullName>
    </submittedName>
</protein>
<sequence>MLCNDGIALPCGRLELESGPWRIQGIIPSCLLDFLANPQIVKLGVGICNDGLKLLRDHKLGPKPFLNSFLKISRLARALGQPDCASGYSCLISLQQIIAKHLKLYLPKPNTGRATGPSLRA</sequence>
<keyword evidence="3" id="KW-1185">Reference proteome</keyword>
<reference evidence="2" key="4">
    <citation type="submission" date="2025-05" db="UniProtKB">
        <authorList>
            <consortium name="EnsemblFungi"/>
        </authorList>
    </citation>
    <scope>IDENTIFICATION</scope>
    <source>
        <strain evidence="2">isolate 1-1 / race 1 (BBBD)</strain>
    </source>
</reference>
<dbReference type="VEuPathDB" id="FungiDB:PTTG_00607"/>
<evidence type="ECO:0000313" key="3">
    <source>
        <dbReference type="Proteomes" id="UP000005240"/>
    </source>
</evidence>
<dbReference type="GO" id="GO:0003676">
    <property type="term" value="F:nucleic acid binding"/>
    <property type="evidence" value="ECO:0007669"/>
    <property type="project" value="InterPro"/>
</dbReference>
<accession>A0A180GNH9</accession>
<name>A0A180GNH9_PUCT1</name>
<feature type="non-terminal residue" evidence="1">
    <location>
        <position position="121"/>
    </location>
</feature>
<evidence type="ECO:0000313" key="1">
    <source>
        <dbReference type="EMBL" id="OAV94235.1"/>
    </source>
</evidence>
<dbReference type="OrthoDB" id="1920326at2759"/>
<organism evidence="1">
    <name type="scientific">Puccinia triticina (isolate 1-1 / race 1 (BBBD))</name>
    <name type="common">Brown leaf rust fungus</name>
    <dbReference type="NCBI Taxonomy" id="630390"/>
    <lineage>
        <taxon>Eukaryota</taxon>
        <taxon>Fungi</taxon>
        <taxon>Dikarya</taxon>
        <taxon>Basidiomycota</taxon>
        <taxon>Pucciniomycotina</taxon>
        <taxon>Pucciniomycetes</taxon>
        <taxon>Pucciniales</taxon>
        <taxon>Pucciniaceae</taxon>
        <taxon>Puccinia</taxon>
    </lineage>
</organism>
<dbReference type="EMBL" id="ADAS02000042">
    <property type="protein sequence ID" value="OAV94235.1"/>
    <property type="molecule type" value="Genomic_DNA"/>
</dbReference>
<dbReference type="InterPro" id="IPR036397">
    <property type="entry name" value="RNaseH_sf"/>
</dbReference>
<dbReference type="InterPro" id="IPR012337">
    <property type="entry name" value="RNaseH-like_sf"/>
</dbReference>
<proteinExistence type="predicted"/>
<reference evidence="1" key="1">
    <citation type="submission" date="2009-11" db="EMBL/GenBank/DDBJ databases">
        <authorList>
            <consortium name="The Broad Institute Genome Sequencing Platform"/>
            <person name="Ward D."/>
            <person name="Feldgarden M."/>
            <person name="Earl A."/>
            <person name="Young S.K."/>
            <person name="Zeng Q."/>
            <person name="Koehrsen M."/>
            <person name="Alvarado L."/>
            <person name="Berlin A."/>
            <person name="Bochicchio J."/>
            <person name="Borenstein D."/>
            <person name="Chapman S.B."/>
            <person name="Chen Z."/>
            <person name="Engels R."/>
            <person name="Freedman E."/>
            <person name="Gellesch M."/>
            <person name="Goldberg J."/>
            <person name="Griggs A."/>
            <person name="Gujja S."/>
            <person name="Heilman E."/>
            <person name="Heiman D."/>
            <person name="Hepburn T."/>
            <person name="Howarth C."/>
            <person name="Jen D."/>
            <person name="Larson L."/>
            <person name="Lewis B."/>
            <person name="Mehta T."/>
            <person name="Park D."/>
            <person name="Pearson M."/>
            <person name="Roberts A."/>
            <person name="Saif S."/>
            <person name="Shea T."/>
            <person name="Shenoy N."/>
            <person name="Sisk P."/>
            <person name="Stolte C."/>
            <person name="Sykes S."/>
            <person name="Thomson T."/>
            <person name="Walk T."/>
            <person name="White J."/>
            <person name="Yandava C."/>
            <person name="Izard J."/>
            <person name="Baranova O.V."/>
            <person name="Blanton J.M."/>
            <person name="Tanner A.C."/>
            <person name="Dewhirst F.E."/>
            <person name="Haas B."/>
            <person name="Nusbaum C."/>
            <person name="Birren B."/>
        </authorList>
    </citation>
    <scope>NUCLEOTIDE SEQUENCE [LARGE SCALE GENOMIC DNA]</scope>
    <source>
        <strain evidence="1">1-1 BBBD Race 1</strain>
    </source>
</reference>
<evidence type="ECO:0000313" key="2">
    <source>
        <dbReference type="EnsemblFungi" id="PTTG_00607-t43_1-p1"/>
    </source>
</evidence>
<dbReference type="Proteomes" id="UP000005240">
    <property type="component" value="Unassembled WGS sequence"/>
</dbReference>